<dbReference type="EMBL" id="CP000115">
    <property type="protein sequence ID" value="ABA04226.1"/>
    <property type="molecule type" value="Genomic_DNA"/>
</dbReference>
<dbReference type="InterPro" id="IPR016181">
    <property type="entry name" value="Acyl_CoA_acyltransferase"/>
</dbReference>
<evidence type="ECO:0000313" key="4">
    <source>
        <dbReference type="Proteomes" id="UP000002531"/>
    </source>
</evidence>
<dbReference type="eggNOG" id="COG0457">
    <property type="taxonomic scope" value="Bacteria"/>
</dbReference>
<evidence type="ECO:0000256" key="1">
    <source>
        <dbReference type="PROSITE-ProRule" id="PRU00339"/>
    </source>
</evidence>
<dbReference type="PROSITE" id="PS50005">
    <property type="entry name" value="TPR"/>
    <property type="match status" value="1"/>
</dbReference>
<feature type="domain" description="BioF2-like acetyltransferase" evidence="2">
    <location>
        <begin position="186"/>
        <end position="329"/>
    </location>
</feature>
<dbReference type="HOGENOM" id="CLU_026904_0_0_5"/>
<proteinExistence type="predicted"/>
<dbReference type="SUPFAM" id="SSF55729">
    <property type="entry name" value="Acyl-CoA N-acyltransferases (Nat)"/>
    <property type="match status" value="1"/>
</dbReference>
<dbReference type="OrthoDB" id="9808976at2"/>
<dbReference type="KEGG" id="nwi:Nwi_0964"/>
<dbReference type="SUPFAM" id="SSF48452">
    <property type="entry name" value="TPR-like"/>
    <property type="match status" value="1"/>
</dbReference>
<organism evidence="3 4">
    <name type="scientific">Nitrobacter winogradskyi (strain ATCC 25391 / DSM 10237 / CIP 104748 / NCIMB 11846 / Nb-255)</name>
    <dbReference type="NCBI Taxonomy" id="323098"/>
    <lineage>
        <taxon>Bacteria</taxon>
        <taxon>Pseudomonadati</taxon>
        <taxon>Pseudomonadota</taxon>
        <taxon>Alphaproteobacteria</taxon>
        <taxon>Hyphomicrobiales</taxon>
        <taxon>Nitrobacteraceae</taxon>
        <taxon>Nitrobacter</taxon>
    </lineage>
</organism>
<dbReference type="Pfam" id="PF14559">
    <property type="entry name" value="TPR_19"/>
    <property type="match status" value="2"/>
</dbReference>
<keyword evidence="1" id="KW-0802">TPR repeat</keyword>
<dbReference type="Gene3D" id="3.40.630.30">
    <property type="match status" value="1"/>
</dbReference>
<dbReference type="Proteomes" id="UP000002531">
    <property type="component" value="Chromosome"/>
</dbReference>
<dbReference type="eggNOG" id="COG5653">
    <property type="taxonomic scope" value="Bacteria"/>
</dbReference>
<evidence type="ECO:0000259" key="2">
    <source>
        <dbReference type="Pfam" id="PF13480"/>
    </source>
</evidence>
<feature type="repeat" description="TPR" evidence="1">
    <location>
        <begin position="429"/>
        <end position="462"/>
    </location>
</feature>
<dbReference type="STRING" id="323098.Nwi_0964"/>
<keyword evidence="4" id="KW-1185">Reference proteome</keyword>
<dbReference type="InterPro" id="IPR011990">
    <property type="entry name" value="TPR-like_helical_dom_sf"/>
</dbReference>
<dbReference type="InterPro" id="IPR019734">
    <property type="entry name" value="TPR_rpt"/>
</dbReference>
<gene>
    <name evidence="3" type="ordered locus">Nwi_0964</name>
</gene>
<evidence type="ECO:0000313" key="3">
    <source>
        <dbReference type="EMBL" id="ABA04226.1"/>
    </source>
</evidence>
<dbReference type="SMART" id="SM00028">
    <property type="entry name" value="TPR"/>
    <property type="match status" value="2"/>
</dbReference>
<accession>Q3SU15</accession>
<dbReference type="Gene3D" id="1.25.40.10">
    <property type="entry name" value="Tetratricopeptide repeat domain"/>
    <property type="match status" value="1"/>
</dbReference>
<dbReference type="Pfam" id="PF13480">
    <property type="entry name" value="Acetyltransf_6"/>
    <property type="match status" value="1"/>
</dbReference>
<reference evidence="3 4" key="1">
    <citation type="journal article" date="2006" name="Appl. Environ. Microbiol.">
        <title>Genome sequence of the chemolithoautotrophic nitrite-oxidizing bacterium Nitrobacter winogradskyi Nb-255.</title>
        <authorList>
            <person name="Starkenburg S.R."/>
            <person name="Chain P.S."/>
            <person name="Sayavedra-Soto L.A."/>
            <person name="Hauser L."/>
            <person name="Land M.L."/>
            <person name="Larimer F.W."/>
            <person name="Malfatti S.A."/>
            <person name="Klotz M.G."/>
            <person name="Bottomley P.J."/>
            <person name="Arp D.J."/>
            <person name="Hickey W.J."/>
        </authorList>
    </citation>
    <scope>NUCLEOTIDE SEQUENCE [LARGE SCALE GENOMIC DNA]</scope>
    <source>
        <strain evidence="4">ATCC 25391 / DSM 10237 / CIP 104748 / NCIMB 11846 / Nb-255</strain>
    </source>
</reference>
<dbReference type="InterPro" id="IPR038740">
    <property type="entry name" value="BioF2-like_GNAT_dom"/>
</dbReference>
<name>Q3SU15_NITWN</name>
<dbReference type="RefSeq" id="WP_011314267.1">
    <property type="nucleotide sequence ID" value="NC_007406.1"/>
</dbReference>
<protein>
    <submittedName>
        <fullName evidence="3">TPR repeat and WD-40 repeat protein</fullName>
    </submittedName>
</protein>
<dbReference type="AlphaFoldDB" id="Q3SU15"/>
<sequence length="506" mass="57681">MHIDLIEDMDTFSRLRENWDEVYDSDPYATLFLSWTWLLSWLEKLSTPWIVLAAKRSGSDAHYVAFFPLRIDTRIDGEGRLSNDLRMAGSHAADYCGLISIPDFESDAITAFAQQIKRLNWTDFVLGNFSGSDARFTKLVSCFSQSKFTISQMDRVNKTDQVDNALCPYVELPDDWDTYLETLSANTRQKLRRLLRVVDANSDYRITHATADTVATDLDTLLRFWEIKWRPRKGKLTDSLVRAHRAMLSRSFDRGLLFLPTLWAGDRPLAALAILVDERKKSFLFYITGRDEEFAGPQPGLILHGHSIRYAISCGMKRYDFLRGNERYKYSFGVNERRLHCYVVATRSGRNLGGRLDVRAIADALKEATDLHQEGKIDQAARAYRQILETDPRNEGALHRYGQLLARRGDHVAAKRMFKLLTRMRTDTYKPWLLLGQSCEAMGQFLEAANAYREVIRLQPAVPDIFSKLVNVLFKAGRIEDARQALMTSYGVGSTGAEGGASFSIH</sequence>